<feature type="domain" description="Putative radical SAM N-terminal" evidence="3">
    <location>
        <begin position="66"/>
        <end position="216"/>
    </location>
</feature>
<dbReference type="Pfam" id="PF04459">
    <property type="entry name" value="DUF512"/>
    <property type="match status" value="1"/>
</dbReference>
<dbReference type="STRING" id="169679.CSACC_13490"/>
<dbReference type="AlphaFoldDB" id="A0A1S8NAY9"/>
<dbReference type="RefSeq" id="WP_077865057.1">
    <property type="nucleotide sequence ID" value="NZ_LZYZ01000003.1"/>
</dbReference>
<dbReference type="InterPro" id="IPR036034">
    <property type="entry name" value="PDZ_sf"/>
</dbReference>
<dbReference type="SUPFAM" id="SSF50156">
    <property type="entry name" value="PDZ domain-like"/>
    <property type="match status" value="1"/>
</dbReference>
<dbReference type="SUPFAM" id="SSF102114">
    <property type="entry name" value="Radical SAM enzymes"/>
    <property type="match status" value="1"/>
</dbReference>
<dbReference type="EMBL" id="LZYZ01000003">
    <property type="protein sequence ID" value="OOM13639.1"/>
    <property type="molecule type" value="Genomic_DNA"/>
</dbReference>
<dbReference type="InterPro" id="IPR058240">
    <property type="entry name" value="rSAM_sf"/>
</dbReference>
<feature type="domain" description="DUF512" evidence="1">
    <location>
        <begin position="219"/>
        <end position="427"/>
    </location>
</feature>
<evidence type="ECO:0000259" key="1">
    <source>
        <dbReference type="Pfam" id="PF04459"/>
    </source>
</evidence>
<evidence type="ECO:0000259" key="2">
    <source>
        <dbReference type="Pfam" id="PF17820"/>
    </source>
</evidence>
<dbReference type="Proteomes" id="UP000191154">
    <property type="component" value="Unassembled WGS sequence"/>
</dbReference>
<dbReference type="Gene3D" id="2.30.42.10">
    <property type="match status" value="1"/>
</dbReference>
<evidence type="ECO:0000259" key="3">
    <source>
        <dbReference type="Pfam" id="PF19238"/>
    </source>
</evidence>
<dbReference type="InterPro" id="IPR013785">
    <property type="entry name" value="Aldolase_TIM"/>
</dbReference>
<proteinExistence type="predicted"/>
<feature type="domain" description="PDZ" evidence="2">
    <location>
        <begin position="4"/>
        <end position="53"/>
    </location>
</feature>
<evidence type="ECO:0000313" key="5">
    <source>
        <dbReference type="Proteomes" id="UP000191154"/>
    </source>
</evidence>
<dbReference type="InterPro" id="IPR007549">
    <property type="entry name" value="DUF512"/>
</dbReference>
<comment type="caution">
    <text evidence="4">The sequence shown here is derived from an EMBL/GenBank/DDBJ whole genome shotgun (WGS) entry which is preliminary data.</text>
</comment>
<gene>
    <name evidence="4" type="ORF">CLOSAC_17250</name>
</gene>
<dbReference type="Pfam" id="PF19238">
    <property type="entry name" value="Radical_SAM_2"/>
    <property type="match status" value="1"/>
</dbReference>
<protein>
    <recommendedName>
        <fullName evidence="6">Radical SAM superfamily protein</fullName>
    </recommendedName>
</protein>
<accession>A0A1S8NAY9</accession>
<dbReference type="Pfam" id="PF17820">
    <property type="entry name" value="PDZ_6"/>
    <property type="match status" value="1"/>
</dbReference>
<sequence length="445" mass="50797">MKNIITKVISGGIAEEVGIEPNDILLSINNNEIDDIIDYKFLSADEEIILEVEKSNGEVWEIEVEKEYGEDLGIEFGGGIMDKAKRCSNNCIFCFIDQLPEGMRETLYFKDDDSRLSFLQGNFVTLTNMKDEDIDRIIKYHISPINVSVHTTNPELRVQMLNNKFAGNVFERMKRLSDAGIVMNAQIVSVPGINNGNELQKTIKDLYTLYPQISDVAVVPIGITKFRQGLKHVNTYTKEESIEEIKRVKELQDTYMKEVGEPFVRLSDEFYIVADEEIPKQEFYDDYHQIEDGIGMVRCFRDEIDNSLEDLDIKMSGSFSVVTGTLAYEEIVEASKKIKSKNPKIKLDVYPIINNYFGNTITIAGLLTGTDIIDQMKGIINSKYLIMSNNMFRKGYELADSSEQIMLDDMKIKDIETALDVKVIVVDYTGEDLIQKLNEYKEEEI</sequence>
<evidence type="ECO:0000313" key="4">
    <source>
        <dbReference type="EMBL" id="OOM13639.1"/>
    </source>
</evidence>
<dbReference type="Gene3D" id="3.20.20.70">
    <property type="entry name" value="Aldolase class I"/>
    <property type="match status" value="1"/>
</dbReference>
<dbReference type="InterPro" id="IPR045375">
    <property type="entry name" value="Put_radical_SAM-like_N"/>
</dbReference>
<name>A0A1S8NAY9_CLOSA</name>
<evidence type="ECO:0008006" key="6">
    <source>
        <dbReference type="Google" id="ProtNLM"/>
    </source>
</evidence>
<organism evidence="4 5">
    <name type="scientific">Clostridium saccharobutylicum</name>
    <dbReference type="NCBI Taxonomy" id="169679"/>
    <lineage>
        <taxon>Bacteria</taxon>
        <taxon>Bacillati</taxon>
        <taxon>Bacillota</taxon>
        <taxon>Clostridia</taxon>
        <taxon>Eubacteriales</taxon>
        <taxon>Clostridiaceae</taxon>
        <taxon>Clostridium</taxon>
    </lineage>
</organism>
<reference evidence="4 5" key="1">
    <citation type="submission" date="2016-05" db="EMBL/GenBank/DDBJ databases">
        <title>Microbial solvent formation.</title>
        <authorList>
            <person name="Poehlein A."/>
            <person name="Montoya Solano J.D."/>
            <person name="Flitsch S."/>
            <person name="Krabben P."/>
            <person name="Duerre P."/>
            <person name="Daniel R."/>
        </authorList>
    </citation>
    <scope>NUCLEOTIDE SEQUENCE [LARGE SCALE GENOMIC DNA]</scope>
    <source>
        <strain evidence="4 5">L1-8</strain>
    </source>
</reference>
<dbReference type="InterPro" id="IPR041489">
    <property type="entry name" value="PDZ_6"/>
</dbReference>